<dbReference type="Gene3D" id="3.20.20.370">
    <property type="entry name" value="Glycoside hydrolase/deacetylase"/>
    <property type="match status" value="1"/>
</dbReference>
<sequence length="135" mass="15158">MKNNWITKLKQALGARAVVLMYHRIGTPKSDPWQLAVRPQYFEEHLQVLQKMGVAESAPAMVQQLQDDRLKRSVVITFDDGYADNYQLARPLLEQYALPATFFLPSTAWAGKRSSGGMNWSASSCTVLPCRSNSP</sequence>
<dbReference type="eggNOG" id="COG0726">
    <property type="taxonomic scope" value="Bacteria"/>
</dbReference>
<dbReference type="RefSeq" id="WP_009197182.1">
    <property type="nucleotide sequence ID" value="NZ_AODQ01000149.1"/>
</dbReference>
<dbReference type="GO" id="GO:0005975">
    <property type="term" value="P:carbohydrate metabolic process"/>
    <property type="evidence" value="ECO:0007669"/>
    <property type="project" value="InterPro"/>
</dbReference>
<reference evidence="4 5" key="1">
    <citation type="journal article" date="2013" name="Genome Announc.">
        <title>Draft Genome Sequence of Cesiribacter andamanensis Strain AMV16T, Isolated from a Soil Sample from a Mud Volcano in the Andaman Islands, India.</title>
        <authorList>
            <person name="Shivaji S."/>
            <person name="Ara S."/>
            <person name="Begum Z."/>
            <person name="Srinivas T.N."/>
            <person name="Singh A."/>
            <person name="Kumar Pinnaka A."/>
        </authorList>
    </citation>
    <scope>NUCLEOTIDE SEQUENCE [LARGE SCALE GENOMIC DNA]</scope>
    <source>
        <strain evidence="4 5">AMV16</strain>
    </source>
</reference>
<dbReference type="InterPro" id="IPR051398">
    <property type="entry name" value="Polysacch_Deacetylase"/>
</dbReference>
<dbReference type="AlphaFoldDB" id="M7NRD7"/>
<evidence type="ECO:0000313" key="5">
    <source>
        <dbReference type="Proteomes" id="UP000011910"/>
    </source>
</evidence>
<dbReference type="GO" id="GO:0016810">
    <property type="term" value="F:hydrolase activity, acting on carbon-nitrogen (but not peptide) bonds"/>
    <property type="evidence" value="ECO:0007669"/>
    <property type="project" value="InterPro"/>
</dbReference>
<name>M7NRD7_9BACT</name>
<organism evidence="4 5">
    <name type="scientific">Cesiribacter andamanensis AMV16</name>
    <dbReference type="NCBI Taxonomy" id="1279009"/>
    <lineage>
        <taxon>Bacteria</taxon>
        <taxon>Pseudomonadati</taxon>
        <taxon>Bacteroidota</taxon>
        <taxon>Cytophagia</taxon>
        <taxon>Cytophagales</taxon>
        <taxon>Cesiribacteraceae</taxon>
        <taxon>Cesiribacter</taxon>
    </lineage>
</organism>
<comment type="subcellular location">
    <subcellularLocation>
        <location evidence="1">Secreted</location>
    </subcellularLocation>
</comment>
<dbReference type="SUPFAM" id="SSF88713">
    <property type="entry name" value="Glycoside hydrolase/deacetylase"/>
    <property type="match status" value="1"/>
</dbReference>
<dbReference type="STRING" id="1279009.ADICEAN_03803"/>
<dbReference type="InterPro" id="IPR002509">
    <property type="entry name" value="NODB_dom"/>
</dbReference>
<evidence type="ECO:0000313" key="4">
    <source>
        <dbReference type="EMBL" id="EMR01079.1"/>
    </source>
</evidence>
<dbReference type="Proteomes" id="UP000011910">
    <property type="component" value="Unassembled WGS sequence"/>
</dbReference>
<evidence type="ECO:0000256" key="2">
    <source>
        <dbReference type="ARBA" id="ARBA00022729"/>
    </source>
</evidence>
<gene>
    <name evidence="4" type="ORF">ADICEAN_03803</name>
</gene>
<protein>
    <submittedName>
        <fullName evidence="4">Outer membrane N-deacetylase</fullName>
    </submittedName>
</protein>
<dbReference type="PROSITE" id="PS51677">
    <property type="entry name" value="NODB"/>
    <property type="match status" value="1"/>
</dbReference>
<evidence type="ECO:0000256" key="1">
    <source>
        <dbReference type="ARBA" id="ARBA00004613"/>
    </source>
</evidence>
<dbReference type="InterPro" id="IPR011330">
    <property type="entry name" value="Glyco_hydro/deAcase_b/a-brl"/>
</dbReference>
<dbReference type="Pfam" id="PF01522">
    <property type="entry name" value="Polysacc_deac_1"/>
    <property type="match status" value="1"/>
</dbReference>
<accession>M7NRD7</accession>
<dbReference type="CDD" id="cd10918">
    <property type="entry name" value="CE4_NodB_like_5s_6s"/>
    <property type="match status" value="1"/>
</dbReference>
<dbReference type="OrthoDB" id="9778320at2"/>
<proteinExistence type="predicted"/>
<dbReference type="PANTHER" id="PTHR34216:SF3">
    <property type="entry name" value="POLY-BETA-1,6-N-ACETYL-D-GLUCOSAMINE N-DEACETYLASE"/>
    <property type="match status" value="1"/>
</dbReference>
<keyword evidence="2" id="KW-0732">Signal</keyword>
<dbReference type="PANTHER" id="PTHR34216">
    <property type="match status" value="1"/>
</dbReference>
<comment type="caution">
    <text evidence="4">The sequence shown here is derived from an EMBL/GenBank/DDBJ whole genome shotgun (WGS) entry which is preliminary data.</text>
</comment>
<keyword evidence="5" id="KW-1185">Reference proteome</keyword>
<dbReference type="EMBL" id="AODQ01000149">
    <property type="protein sequence ID" value="EMR01079.1"/>
    <property type="molecule type" value="Genomic_DNA"/>
</dbReference>
<evidence type="ECO:0000259" key="3">
    <source>
        <dbReference type="PROSITE" id="PS51677"/>
    </source>
</evidence>
<dbReference type="GO" id="GO:0005576">
    <property type="term" value="C:extracellular region"/>
    <property type="evidence" value="ECO:0007669"/>
    <property type="project" value="UniProtKB-SubCell"/>
</dbReference>
<feature type="domain" description="NodB homology" evidence="3">
    <location>
        <begin position="72"/>
        <end position="135"/>
    </location>
</feature>